<gene>
    <name evidence="1" type="ORF">ACFL27_22870</name>
</gene>
<name>A0ABV6Z3X7_UNCC1</name>
<evidence type="ECO:0000313" key="2">
    <source>
        <dbReference type="Proteomes" id="UP001594351"/>
    </source>
</evidence>
<reference evidence="1 2" key="1">
    <citation type="submission" date="2024-09" db="EMBL/GenBank/DDBJ databases">
        <title>Laminarin stimulates single cell rates of sulfate reduction while oxygen inhibits transcriptomic activity in coastal marine sediment.</title>
        <authorList>
            <person name="Lindsay M."/>
            <person name="Orcutt B."/>
            <person name="Emerson D."/>
            <person name="Stepanauskas R."/>
            <person name="D'Angelo T."/>
        </authorList>
    </citation>
    <scope>NUCLEOTIDE SEQUENCE [LARGE SCALE GENOMIC DNA]</scope>
    <source>
        <strain evidence="1">SAG AM-311-K15</strain>
    </source>
</reference>
<evidence type="ECO:0000313" key="1">
    <source>
        <dbReference type="EMBL" id="MFC1853051.1"/>
    </source>
</evidence>
<keyword evidence="2" id="KW-1185">Reference proteome</keyword>
<sequence>MSIVSAICCLLNRPAEVIICPTKVFDHCSFPFSSVLIRYDPVDLILSGIADCTDRYSIRAGDTDHSPLSRFD</sequence>
<protein>
    <submittedName>
        <fullName evidence="1">Uncharacterized protein</fullName>
    </submittedName>
</protein>
<proteinExistence type="predicted"/>
<dbReference type="EMBL" id="JBHPBY010000412">
    <property type="protein sequence ID" value="MFC1853051.1"/>
    <property type="molecule type" value="Genomic_DNA"/>
</dbReference>
<comment type="caution">
    <text evidence="1">The sequence shown here is derived from an EMBL/GenBank/DDBJ whole genome shotgun (WGS) entry which is preliminary data.</text>
</comment>
<accession>A0ABV6Z3X7</accession>
<dbReference type="Proteomes" id="UP001594351">
    <property type="component" value="Unassembled WGS sequence"/>
</dbReference>
<organism evidence="1 2">
    <name type="scientific">candidate division CSSED10-310 bacterium</name>
    <dbReference type="NCBI Taxonomy" id="2855610"/>
    <lineage>
        <taxon>Bacteria</taxon>
        <taxon>Bacteria division CSSED10-310</taxon>
    </lineage>
</organism>